<dbReference type="Proteomes" id="UP000177950">
    <property type="component" value="Unassembled WGS sequence"/>
</dbReference>
<organism evidence="1 2">
    <name type="scientific">Candidatus Muproteobacteria bacterium RBG_19FT_COMBO_61_10</name>
    <dbReference type="NCBI Taxonomy" id="1817761"/>
    <lineage>
        <taxon>Bacteria</taxon>
        <taxon>Pseudomonadati</taxon>
        <taxon>Pseudomonadota</taxon>
        <taxon>Candidatus Muproteobacteria</taxon>
    </lineage>
</organism>
<reference evidence="1 2" key="1">
    <citation type="journal article" date="2016" name="Nat. Commun.">
        <title>Thousands of microbial genomes shed light on interconnected biogeochemical processes in an aquifer system.</title>
        <authorList>
            <person name="Anantharaman K."/>
            <person name="Brown C.T."/>
            <person name="Hug L.A."/>
            <person name="Sharon I."/>
            <person name="Castelle C.J."/>
            <person name="Probst A.J."/>
            <person name="Thomas B.C."/>
            <person name="Singh A."/>
            <person name="Wilkins M.J."/>
            <person name="Karaoz U."/>
            <person name="Brodie E.L."/>
            <person name="Williams K.H."/>
            <person name="Hubbard S.S."/>
            <person name="Banfield J.F."/>
        </authorList>
    </citation>
    <scope>NUCLEOTIDE SEQUENCE [LARGE SCALE GENOMIC DNA]</scope>
</reference>
<evidence type="ECO:0000313" key="1">
    <source>
        <dbReference type="EMBL" id="OGI58730.1"/>
    </source>
</evidence>
<proteinExistence type="predicted"/>
<comment type="caution">
    <text evidence="1">The sequence shown here is derived from an EMBL/GenBank/DDBJ whole genome shotgun (WGS) entry which is preliminary data.</text>
</comment>
<accession>A0A1F6UMU4</accession>
<sequence length="62" mass="7268">MKLDILDMATGLEDVVNTPGCHVQPLHSGQRNLYTLVVDEPWRLVFRYENAGFYDVWLKQFK</sequence>
<evidence type="ECO:0000313" key="2">
    <source>
        <dbReference type="Proteomes" id="UP000177950"/>
    </source>
</evidence>
<name>A0A1F6UMU4_9PROT</name>
<dbReference type="AlphaFoldDB" id="A0A1F6UMU4"/>
<dbReference type="InterPro" id="IPR035093">
    <property type="entry name" value="RelE/ParE_toxin_dom_sf"/>
</dbReference>
<dbReference type="Pfam" id="PF05015">
    <property type="entry name" value="HigB-like_toxin"/>
    <property type="match status" value="1"/>
</dbReference>
<dbReference type="InterPro" id="IPR007711">
    <property type="entry name" value="HigB-1"/>
</dbReference>
<gene>
    <name evidence="1" type="ORF">A2V58_03130</name>
</gene>
<protein>
    <submittedName>
        <fullName evidence="1">Uncharacterized protein</fullName>
    </submittedName>
</protein>
<dbReference type="Gene3D" id="3.30.2310.20">
    <property type="entry name" value="RelE-like"/>
    <property type="match status" value="1"/>
</dbReference>
<dbReference type="EMBL" id="MFSV01000053">
    <property type="protein sequence ID" value="OGI58730.1"/>
    <property type="molecule type" value="Genomic_DNA"/>
</dbReference>